<name>A0A518G7C7_9BACT</name>
<evidence type="ECO:0000256" key="2">
    <source>
        <dbReference type="SAM" id="Phobius"/>
    </source>
</evidence>
<keyword evidence="2" id="KW-0472">Membrane</keyword>
<keyword evidence="2" id="KW-1133">Transmembrane helix</keyword>
<evidence type="ECO:0000313" key="4">
    <source>
        <dbReference type="Proteomes" id="UP000318017"/>
    </source>
</evidence>
<dbReference type="RefSeq" id="WP_145078165.1">
    <property type="nucleotide sequence ID" value="NZ_CP036298.1"/>
</dbReference>
<protein>
    <submittedName>
        <fullName evidence="3">Uncharacterized protein</fullName>
    </submittedName>
</protein>
<dbReference type="Proteomes" id="UP000318017">
    <property type="component" value="Chromosome"/>
</dbReference>
<keyword evidence="2" id="KW-0812">Transmembrane</keyword>
<reference evidence="3 4" key="1">
    <citation type="submission" date="2019-02" db="EMBL/GenBank/DDBJ databases">
        <title>Deep-cultivation of Planctomycetes and their phenomic and genomic characterization uncovers novel biology.</title>
        <authorList>
            <person name="Wiegand S."/>
            <person name="Jogler M."/>
            <person name="Boedeker C."/>
            <person name="Pinto D."/>
            <person name="Vollmers J."/>
            <person name="Rivas-Marin E."/>
            <person name="Kohn T."/>
            <person name="Peeters S.H."/>
            <person name="Heuer A."/>
            <person name="Rast P."/>
            <person name="Oberbeckmann S."/>
            <person name="Bunk B."/>
            <person name="Jeske O."/>
            <person name="Meyerdierks A."/>
            <person name="Storesund J.E."/>
            <person name="Kallscheuer N."/>
            <person name="Luecker S."/>
            <person name="Lage O.M."/>
            <person name="Pohl T."/>
            <person name="Merkel B.J."/>
            <person name="Hornburger P."/>
            <person name="Mueller R.-W."/>
            <person name="Bruemmer F."/>
            <person name="Labrenz M."/>
            <person name="Spormann A.M."/>
            <person name="Op den Camp H."/>
            <person name="Overmann J."/>
            <person name="Amann R."/>
            <person name="Jetten M.S.M."/>
            <person name="Mascher T."/>
            <person name="Medema M.H."/>
            <person name="Devos D.P."/>
            <person name="Kaster A.-K."/>
            <person name="Ovreas L."/>
            <person name="Rohde M."/>
            <person name="Galperin M.Y."/>
            <person name="Jogler C."/>
        </authorList>
    </citation>
    <scope>NUCLEOTIDE SEQUENCE [LARGE SCALE GENOMIC DNA]</scope>
    <source>
        <strain evidence="3 4">Q31a</strain>
    </source>
</reference>
<proteinExistence type="predicted"/>
<gene>
    <name evidence="3" type="ORF">Q31a_27990</name>
</gene>
<accession>A0A518G7C7</accession>
<dbReference type="EMBL" id="CP036298">
    <property type="protein sequence ID" value="QDV24481.1"/>
    <property type="molecule type" value="Genomic_DNA"/>
</dbReference>
<feature type="transmembrane region" description="Helical" evidence="2">
    <location>
        <begin position="49"/>
        <end position="69"/>
    </location>
</feature>
<sequence>MPRKKRSQRHVEGQAADAASAARSGVEGRTSDGSVHSSPQPPSPVVRRWVSLLVVVQLSLVVLSLAANLSASYLQGKLLDIAAPYLVSTGQDYGAVPIELTHAEDINRPLHVQLHRAGDRAADWIPLALPGEQAGANGIANWSRSRWPNLSRILQLIALEIPDSEILSEVAAQILATAGQRDLTSVDAIRFVVPFAPSYDEYSILTSAQGSLSQDLFEDEVLYSARILRSADGQLTLVPAQDGLRTSKPRLPLQGEQP</sequence>
<dbReference type="AlphaFoldDB" id="A0A518G7C7"/>
<evidence type="ECO:0000313" key="3">
    <source>
        <dbReference type="EMBL" id="QDV24481.1"/>
    </source>
</evidence>
<feature type="region of interest" description="Disordered" evidence="1">
    <location>
        <begin position="1"/>
        <end position="43"/>
    </location>
</feature>
<organism evidence="3 4">
    <name type="scientific">Aureliella helgolandensis</name>
    <dbReference type="NCBI Taxonomy" id="2527968"/>
    <lineage>
        <taxon>Bacteria</taxon>
        <taxon>Pseudomonadati</taxon>
        <taxon>Planctomycetota</taxon>
        <taxon>Planctomycetia</taxon>
        <taxon>Pirellulales</taxon>
        <taxon>Pirellulaceae</taxon>
        <taxon>Aureliella</taxon>
    </lineage>
</organism>
<evidence type="ECO:0000256" key="1">
    <source>
        <dbReference type="SAM" id="MobiDB-lite"/>
    </source>
</evidence>
<keyword evidence="4" id="KW-1185">Reference proteome</keyword>
<dbReference type="KEGG" id="ahel:Q31a_27990"/>